<sequence length="317" mass="34025">MDRYTTHCGPVSSDAQQNPQDKNKLDLPPSIQPGPRVMKVQVGHPVELPCVARGDPEPSVTWTKDGAPHPAGAAADGSLVLSAVGLGDEGSYACLASNVAGTAEARVQLLVQDIKDYIVVLWILVLVLILVLILVLVLVLILVQVCLLMPPVVEVLEPPFNSPLQERVANQRIAFPCPATGLPKPVIRWLRNGEELTGVEPGVSILEDGTLLLLSSVSPLDNGEYSCTAANDAGSTQKKYQLKVNGDVTVLLAASVLLTQTCPYVDVHTGQRSNVFSVLLRGQFRIAARVKKVPGLIPNVRKMPNPYLVLPRSSFMT</sequence>
<dbReference type="SMART" id="SM00409">
    <property type="entry name" value="IG"/>
    <property type="match status" value="2"/>
</dbReference>
<evidence type="ECO:0000256" key="2">
    <source>
        <dbReference type="SAM" id="MobiDB-lite"/>
    </source>
</evidence>
<dbReference type="Proteomes" id="UP001174136">
    <property type="component" value="Unassembled WGS sequence"/>
</dbReference>
<dbReference type="FunFam" id="2.60.40.10:FF:001075">
    <property type="entry name" value="Hemicentin 1"/>
    <property type="match status" value="1"/>
</dbReference>
<dbReference type="PANTHER" id="PTHR10075">
    <property type="entry name" value="BASIGIN RELATED"/>
    <property type="match status" value="1"/>
</dbReference>
<dbReference type="GO" id="GO:0030424">
    <property type="term" value="C:axon"/>
    <property type="evidence" value="ECO:0007669"/>
    <property type="project" value="TreeGrafter"/>
</dbReference>
<dbReference type="SMART" id="SM00408">
    <property type="entry name" value="IGc2"/>
    <property type="match status" value="2"/>
</dbReference>
<name>A0AA47MJH4_MERPO</name>
<gene>
    <name evidence="5" type="primary">HMCN1_7</name>
    <name evidence="5" type="ORF">N1851_021424</name>
</gene>
<feature type="transmembrane region" description="Helical" evidence="3">
    <location>
        <begin position="117"/>
        <end position="143"/>
    </location>
</feature>
<dbReference type="GO" id="GO:0098632">
    <property type="term" value="F:cell-cell adhesion mediator activity"/>
    <property type="evidence" value="ECO:0007669"/>
    <property type="project" value="TreeGrafter"/>
</dbReference>
<organism evidence="5 6">
    <name type="scientific">Merluccius polli</name>
    <name type="common">Benguela hake</name>
    <name type="synonym">Merluccius cadenati</name>
    <dbReference type="NCBI Taxonomy" id="89951"/>
    <lineage>
        <taxon>Eukaryota</taxon>
        <taxon>Metazoa</taxon>
        <taxon>Chordata</taxon>
        <taxon>Craniata</taxon>
        <taxon>Vertebrata</taxon>
        <taxon>Euteleostomi</taxon>
        <taxon>Actinopterygii</taxon>
        <taxon>Neopterygii</taxon>
        <taxon>Teleostei</taxon>
        <taxon>Neoteleostei</taxon>
        <taxon>Acanthomorphata</taxon>
        <taxon>Zeiogadaria</taxon>
        <taxon>Gadariae</taxon>
        <taxon>Gadiformes</taxon>
        <taxon>Gadoidei</taxon>
        <taxon>Merlucciidae</taxon>
        <taxon>Merluccius</taxon>
    </lineage>
</organism>
<dbReference type="InterPro" id="IPR003599">
    <property type="entry name" value="Ig_sub"/>
</dbReference>
<reference evidence="5" key="1">
    <citation type="journal article" date="2023" name="Front. Mar. Sci.">
        <title>A new Merluccius polli reference genome to investigate the effects of global change in West African waters.</title>
        <authorList>
            <person name="Mateo J.L."/>
            <person name="Blanco-Fernandez C."/>
            <person name="Garcia-Vazquez E."/>
            <person name="Machado-Schiaffino G."/>
        </authorList>
    </citation>
    <scope>NUCLEOTIDE SEQUENCE</scope>
    <source>
        <strain evidence="5">C29</strain>
        <tissue evidence="5">Fin</tissue>
    </source>
</reference>
<keyword evidence="1" id="KW-0393">Immunoglobulin domain</keyword>
<dbReference type="PROSITE" id="PS50835">
    <property type="entry name" value="IG_LIKE"/>
    <property type="match status" value="2"/>
</dbReference>
<keyword evidence="3" id="KW-0812">Transmembrane</keyword>
<evidence type="ECO:0000256" key="1">
    <source>
        <dbReference type="ARBA" id="ARBA00023319"/>
    </source>
</evidence>
<dbReference type="SUPFAM" id="SSF48726">
    <property type="entry name" value="Immunoglobulin"/>
    <property type="match status" value="2"/>
</dbReference>
<proteinExistence type="predicted"/>
<dbReference type="InterPro" id="IPR013783">
    <property type="entry name" value="Ig-like_fold"/>
</dbReference>
<dbReference type="PANTHER" id="PTHR10075:SF100">
    <property type="entry name" value="FASCICLIN-2"/>
    <property type="match status" value="1"/>
</dbReference>
<protein>
    <submittedName>
        <fullName evidence="5">Hemicentin-1</fullName>
    </submittedName>
</protein>
<dbReference type="FunFam" id="2.60.40.10:FF:000186">
    <property type="entry name" value="Hemicentin 1"/>
    <property type="match status" value="1"/>
</dbReference>
<accession>A0AA47MJH4</accession>
<keyword evidence="3" id="KW-0472">Membrane</keyword>
<dbReference type="AlphaFoldDB" id="A0AA47MJH4"/>
<dbReference type="GO" id="GO:0005886">
    <property type="term" value="C:plasma membrane"/>
    <property type="evidence" value="ECO:0007669"/>
    <property type="project" value="TreeGrafter"/>
</dbReference>
<feature type="domain" description="Ig-like" evidence="4">
    <location>
        <begin position="150"/>
        <end position="245"/>
    </location>
</feature>
<feature type="domain" description="Ig-like" evidence="4">
    <location>
        <begin position="29"/>
        <end position="108"/>
    </location>
</feature>
<comment type="caution">
    <text evidence="5">The sequence shown here is derived from an EMBL/GenBank/DDBJ whole genome shotgun (WGS) entry which is preliminary data.</text>
</comment>
<dbReference type="Pfam" id="PF07679">
    <property type="entry name" value="I-set"/>
    <property type="match status" value="1"/>
</dbReference>
<dbReference type="InterPro" id="IPR003598">
    <property type="entry name" value="Ig_sub2"/>
</dbReference>
<evidence type="ECO:0000259" key="4">
    <source>
        <dbReference type="PROSITE" id="PS50835"/>
    </source>
</evidence>
<dbReference type="InterPro" id="IPR013098">
    <property type="entry name" value="Ig_I-set"/>
</dbReference>
<dbReference type="GO" id="GO:0070593">
    <property type="term" value="P:dendrite self-avoidance"/>
    <property type="evidence" value="ECO:0007669"/>
    <property type="project" value="TreeGrafter"/>
</dbReference>
<evidence type="ECO:0000313" key="6">
    <source>
        <dbReference type="Proteomes" id="UP001174136"/>
    </source>
</evidence>
<dbReference type="InterPro" id="IPR036179">
    <property type="entry name" value="Ig-like_dom_sf"/>
</dbReference>
<dbReference type="EMBL" id="JAOPHQ010003824">
    <property type="protein sequence ID" value="KAK0141477.1"/>
    <property type="molecule type" value="Genomic_DNA"/>
</dbReference>
<dbReference type="GO" id="GO:0007156">
    <property type="term" value="P:homophilic cell adhesion via plasma membrane adhesion molecules"/>
    <property type="evidence" value="ECO:0007669"/>
    <property type="project" value="TreeGrafter"/>
</dbReference>
<dbReference type="InterPro" id="IPR007110">
    <property type="entry name" value="Ig-like_dom"/>
</dbReference>
<dbReference type="Pfam" id="PF13927">
    <property type="entry name" value="Ig_3"/>
    <property type="match status" value="1"/>
</dbReference>
<evidence type="ECO:0000256" key="3">
    <source>
        <dbReference type="SAM" id="Phobius"/>
    </source>
</evidence>
<feature type="region of interest" description="Disordered" evidence="2">
    <location>
        <begin position="1"/>
        <end position="32"/>
    </location>
</feature>
<dbReference type="Gene3D" id="2.60.40.10">
    <property type="entry name" value="Immunoglobulins"/>
    <property type="match status" value="2"/>
</dbReference>
<keyword evidence="3" id="KW-1133">Transmembrane helix</keyword>
<dbReference type="GO" id="GO:0007411">
    <property type="term" value="P:axon guidance"/>
    <property type="evidence" value="ECO:0007669"/>
    <property type="project" value="TreeGrafter"/>
</dbReference>
<evidence type="ECO:0000313" key="5">
    <source>
        <dbReference type="EMBL" id="KAK0141477.1"/>
    </source>
</evidence>
<keyword evidence="6" id="KW-1185">Reference proteome</keyword>